<dbReference type="PANTHER" id="PTHR31781:SF1">
    <property type="entry name" value="PROTEIN UNC-80 HOMOLOG"/>
    <property type="match status" value="1"/>
</dbReference>
<dbReference type="OrthoDB" id="5584001at2759"/>
<proteinExistence type="predicted"/>
<gene>
    <name evidence="3" type="ORF">BD311DRAFT_650915</name>
</gene>
<dbReference type="GO" id="GO:0055080">
    <property type="term" value="P:monoatomic cation homeostasis"/>
    <property type="evidence" value="ECO:0007669"/>
    <property type="project" value="TreeGrafter"/>
</dbReference>
<name>A0A4Q9N1B7_9APHY</name>
<organism evidence="3">
    <name type="scientific">Dichomitus squalens</name>
    <dbReference type="NCBI Taxonomy" id="114155"/>
    <lineage>
        <taxon>Eukaryota</taxon>
        <taxon>Fungi</taxon>
        <taxon>Dikarya</taxon>
        <taxon>Basidiomycota</taxon>
        <taxon>Agaricomycotina</taxon>
        <taxon>Agaricomycetes</taxon>
        <taxon>Polyporales</taxon>
        <taxon>Polyporaceae</taxon>
        <taxon>Dichomitus</taxon>
    </lineage>
</organism>
<feature type="compositionally biased region" description="Low complexity" evidence="1">
    <location>
        <begin position="892"/>
        <end position="913"/>
    </location>
</feature>
<dbReference type="EMBL" id="ML143389">
    <property type="protein sequence ID" value="TBU34274.1"/>
    <property type="molecule type" value="Genomic_DNA"/>
</dbReference>
<dbReference type="PANTHER" id="PTHR31781">
    <property type="entry name" value="UNC80"/>
    <property type="match status" value="1"/>
</dbReference>
<dbReference type="Pfam" id="PF20262">
    <property type="entry name" value="UNC80_C"/>
    <property type="match status" value="1"/>
</dbReference>
<feature type="region of interest" description="Disordered" evidence="1">
    <location>
        <begin position="1932"/>
        <end position="1966"/>
    </location>
</feature>
<feature type="region of interest" description="Disordered" evidence="1">
    <location>
        <begin position="29"/>
        <end position="55"/>
    </location>
</feature>
<evidence type="ECO:0000313" key="3">
    <source>
        <dbReference type="EMBL" id="TBU34274.1"/>
    </source>
</evidence>
<sequence length="2169" mass="238849">MKAQRAEPVIHNTLGSTLHLPFLASSSNVSSATAGNGGSGHPRQATGGGGLRRPQSVMSLGVSSRAAPTVTHIARALTSSTSVNRPKTLPCETQVLAALLVPFLGPHSNEQVSVEQQTAVETFEYAIRTWKAASHEAELDRCIWCCKAASVYSRSRMRILGSLSNILFSRDRTFQVETPAILQTLLQCLFSLLVVLRSSQDSRQEADAVAAYIVGIKSGQSGTPSPQALEKEYGVRHKGDSDEHVREIIAAESVIGCLEVGSEVLRRWTLHNLVEEHWTSSDSQMLLSPLLTTMTWRKLRTFVNSSVSLLLNGSLDPRQNTYDADVVIHLLRTRILPEVEAMQDDAFAVVGEIQSSIIRLVLELLCIRGTSEREWVMLYFSHWVQEGGKWRESVERSLQNLIGQGEWPTILRLMPILEELPEDIRVSLIPDLLPAISDRLTRDPPERSCAPLSDFLDSAAISCPKAFFKPVFGCAASMKDLTIANHLCSLYSVARFYPGIWTHNPEMMSVAIMMDPTGSRKVTEPTGAAPTQGRVRIGQMVIMVELLHHLRRMRQLKDPAAFTVTHKFVVSLEARLGMLIEAKEQNTLIPASQRLLFCALFRECRLFTRSLRSAAWLPSVANWTSSYLFDANTDPDHELNEDEAVSTLSKLIALYSQAKAGLGGGGKRRTTVVGPTGVDTQQGKTAFQSGSIDAYQDSFDSRITMLQSLIDRRVSTALDLLVTVSGLLQPDDYMRLGPILWYKHLDNPEPHVIAPTCFLVMQCAEKIPTEFSVLINQDLSSAEVSMRRHAVQRMATMASWRFQLLSQEVILDKNYRRPFKLTRPPVLFVPTDIGSNLFELEEDPNDFKDSKGHVLPLELRRRLNEVGWAEERGEMDPKTEWIKTPMTRLPTQQLDSLSSSPDAAATTFQSQSPSPSPEPSPTRASPRESPLSRKDSSVGQSRAKRRPVFVATLVGFFPKLAAMVKDSDFVVANTARNLVLDLMRDDPQLLCRSVFHELSGDATGIMSAITTLRNFLHCEFALPPGAAHHMLNHVVGFLKGLMRHTESVDPLLGFGYSSPIVAKLAPQVSKMSMRDIRRAKVDTLLLPSGSLWWNDAPQPGPMFPRALESNYDPFDALPAPVVWVTMVRTAQNMVFLNLLRQNAQDVKIFRKNLTTLVLPIHFDDLHQNSIPLTAYIPVQGLPPAPTNPTLIALSLTLARSHLLLLHQVFRSMSRHLNDREELALLLDGLNRIMLAHGDDVGIVSHAMLNYLIASTRFRRLFTSGGGYTMFMPAVIKVYCEAASQPTIRAVIEFAVNRFFALHQESFIFQTCDVMSNVIALPGVDGSYVCRNIFALLATLKNSASQTNSEVSALSALTKLEEQEAILVTIAEKVPQVFLASVHRSAQDKNQLTVDVPDEFDSKRLSLDDLVRLFLTVIAHNPTILRAQQFLRFLMFLSPHLYHASASARSVLKDGISALASILLNKGIAKPKTSESASLVDELGSNAVSQTGLNQANLPQSSVPSDLLAMRLDLLSLVVGYTKAGGTLSALASQRVLEVVKVILKDSKSSVLRVAEFLADYVRAILIRPVHPELKQVVTLLSDVAPIISSYSTTVDFSGVFDVVTSLASDTVFANQPAFSRVLVNQYCSAGLEACEVAASENLLWTLTVRGSILDLLDRSLLVIGADVMSELEKREPTYEFLSGIILPFVLRMKATVEIASNSQWADKWRRDVYAQAWLRLIAYVLNVIQRADYIRPDSRNIIPGLDRRKSTDSRSLSSTPDPKPAMALVVALQILKVITTRAEQELSTVFPSIWGQIGDVLKETLADGDAGFAIPSRGGYSEPPSPTHSPRTSSFNIGADDGNPFLTPSMAPSAHRTRAERRPRIIDYMTWSLIEWLCLRRTPLALQMRVFIQEKVALLHQELIVNGAGNQSLTASPIISAMGMPSGGLNAPLTARGRPRPVSNIFSKPRRSFLSGADPSSAVSTPRSSTLFANAVSLPSFDEFGMQSSTPRKEDGPGRQAGYQLMPSPLTPSRRAARESGPKIVHLGPVRPLSPSGGGPRRSFSPSGQRSGIGSSRSAFALAREMVVESPVLVRMTVRRIRVAQAMLGYPLLPLANVSSMDSSMTDMNGELAETEGLVKAWSRAEAVEMLMQETKDLIEEWRDDEGLDGIGDDSGVLVDLEEPRSPLS</sequence>
<feature type="region of interest" description="Disordered" evidence="1">
    <location>
        <begin position="892"/>
        <end position="940"/>
    </location>
</feature>
<reference evidence="3" key="1">
    <citation type="submission" date="2019-01" db="EMBL/GenBank/DDBJ databases">
        <title>Draft genome sequences of three monokaryotic isolates of the white-rot basidiomycete fungus Dichomitus squalens.</title>
        <authorList>
            <consortium name="DOE Joint Genome Institute"/>
            <person name="Lopez S.C."/>
            <person name="Andreopoulos B."/>
            <person name="Pangilinan J."/>
            <person name="Lipzen A."/>
            <person name="Riley R."/>
            <person name="Ahrendt S."/>
            <person name="Ng V."/>
            <person name="Barry K."/>
            <person name="Daum C."/>
            <person name="Grigoriev I.V."/>
            <person name="Hilden K.S."/>
            <person name="Makela M.R."/>
            <person name="de Vries R.P."/>
        </authorList>
    </citation>
    <scope>NUCLEOTIDE SEQUENCE [LARGE SCALE GENOMIC DNA]</scope>
    <source>
        <strain evidence="3">OM18370.1</strain>
    </source>
</reference>
<dbReference type="Proteomes" id="UP000292957">
    <property type="component" value="Unassembled WGS sequence"/>
</dbReference>
<dbReference type="GO" id="GO:0034703">
    <property type="term" value="C:cation channel complex"/>
    <property type="evidence" value="ECO:0007669"/>
    <property type="project" value="TreeGrafter"/>
</dbReference>
<protein>
    <recommendedName>
        <fullName evidence="2">Protein UNC80 C-terminal domain-containing protein</fullName>
    </recommendedName>
</protein>
<dbReference type="GO" id="GO:0005261">
    <property type="term" value="F:monoatomic cation channel activity"/>
    <property type="evidence" value="ECO:0007669"/>
    <property type="project" value="TreeGrafter"/>
</dbReference>
<feature type="region of interest" description="Disordered" evidence="1">
    <location>
        <begin position="1983"/>
        <end position="2056"/>
    </location>
</feature>
<accession>A0A4Q9N1B7</accession>
<dbReference type="InterPro" id="IPR046460">
    <property type="entry name" value="UNC80_C"/>
</dbReference>
<evidence type="ECO:0000259" key="2">
    <source>
        <dbReference type="Pfam" id="PF20262"/>
    </source>
</evidence>
<feature type="domain" description="Protein UNC80 C-terminal" evidence="2">
    <location>
        <begin position="1202"/>
        <end position="1440"/>
    </location>
</feature>
<feature type="region of interest" description="Disordered" evidence="1">
    <location>
        <begin position="2144"/>
        <end position="2169"/>
    </location>
</feature>
<feature type="compositionally biased region" description="Low complexity" evidence="1">
    <location>
        <begin position="2028"/>
        <end position="2056"/>
    </location>
</feature>
<feature type="compositionally biased region" description="Gly residues" evidence="1">
    <location>
        <begin position="35"/>
        <end position="51"/>
    </location>
</feature>
<evidence type="ECO:0000256" key="1">
    <source>
        <dbReference type="SAM" id="MobiDB-lite"/>
    </source>
</evidence>